<evidence type="ECO:0008006" key="9">
    <source>
        <dbReference type="Google" id="ProtNLM"/>
    </source>
</evidence>
<dbReference type="Proteomes" id="UP001046870">
    <property type="component" value="Chromosome 10"/>
</dbReference>
<feature type="compositionally biased region" description="Basic and acidic residues" evidence="6">
    <location>
        <begin position="82"/>
        <end position="95"/>
    </location>
</feature>
<feature type="compositionally biased region" description="Basic and acidic residues" evidence="6">
    <location>
        <begin position="137"/>
        <end position="154"/>
    </location>
</feature>
<keyword evidence="5" id="KW-0472">Membrane</keyword>
<evidence type="ECO:0000256" key="6">
    <source>
        <dbReference type="SAM" id="MobiDB-lite"/>
    </source>
</evidence>
<keyword evidence="8" id="KW-1185">Reference proteome</keyword>
<evidence type="ECO:0000256" key="5">
    <source>
        <dbReference type="ARBA" id="ARBA00023136"/>
    </source>
</evidence>
<dbReference type="Pfam" id="PF15051">
    <property type="entry name" value="FAM198"/>
    <property type="match status" value="1"/>
</dbReference>
<feature type="compositionally biased region" description="Basic and acidic residues" evidence="6">
    <location>
        <begin position="269"/>
        <end position="288"/>
    </location>
</feature>
<dbReference type="GO" id="GO:0005794">
    <property type="term" value="C:Golgi apparatus"/>
    <property type="evidence" value="ECO:0007669"/>
    <property type="project" value="UniProtKB-SubCell"/>
</dbReference>
<feature type="compositionally biased region" description="Basic and acidic residues" evidence="6">
    <location>
        <begin position="174"/>
        <end position="189"/>
    </location>
</feature>
<evidence type="ECO:0000256" key="3">
    <source>
        <dbReference type="ARBA" id="ARBA00007691"/>
    </source>
</evidence>
<feature type="compositionally biased region" description="Basic and acidic residues" evidence="6">
    <location>
        <begin position="246"/>
        <end position="256"/>
    </location>
</feature>
<evidence type="ECO:0000256" key="2">
    <source>
        <dbReference type="ARBA" id="ARBA00004555"/>
    </source>
</evidence>
<evidence type="ECO:0000313" key="8">
    <source>
        <dbReference type="Proteomes" id="UP001046870"/>
    </source>
</evidence>
<dbReference type="PANTHER" id="PTHR15905:SF5">
    <property type="entry name" value="GOLGI-ASSOCIATED KINASE 1A"/>
    <property type="match status" value="1"/>
</dbReference>
<comment type="similarity">
    <text evidence="3">Belongs to the GASK family.</text>
</comment>
<sequence>MVLRLWLKMCCRRRSAVAFLFLFILSLVMISTLPPLPEESRSLSQRGLRSAGQDQGWGWAPAAPLHPQPPDLPRSVRKHWKAKESQPAERREQQTRGRAVQQKAGVAHHRGGGGRGGTEVQHKPGELHHKAYGSESEVQHRKEGGGVKHTEKKQVSHQAPLKSHKSNGSAAVSGRKDGDMPWSQREKGPHHQAAHTGSIQGKSSDTIISIQLPPPRQHTKEGGNTGVRVSAQSRPAELGPSSQAHYADKHRGEGHAGKAVIPLQPGKRAALEDPGKRERPAEHVEGKRPQSLSQQENGARAAAEADELRWCEKLSEEMFTDQRNRSIRSAVPPLPWLTADDIRKMELLASGAVVSKARVPSHGQVLQVGLGAEGVPRLSASEHAARCQQGLCGLIKRPDDWFEVFAFHLDRVLGLNRSLPVVSRRFHSDLLPYRYTSSSARPIVWWDPDIQHLADDNNDQNSFPLTWPQYQALLKARCGSKGASTNSTPCVGVHHSEWGRLALFDFLLQVSDRLDRYCCGFEPDPSESCVENLLHVKCRSPKDLVLVHILVRKADPSRLVFIDNAGRPQHPHHNLNFRLVEGIDEFPERAVAVLRSGCLESMLLRSLFSDKEFWESQGGVQGLRPLVHVVQRRGEALLRHIQDRALRLSRDL</sequence>
<name>A0A9D3TAM7_MEGAT</name>
<dbReference type="EMBL" id="JAFDVH010000010">
    <property type="protein sequence ID" value="KAG7469818.1"/>
    <property type="molecule type" value="Genomic_DNA"/>
</dbReference>
<evidence type="ECO:0000256" key="4">
    <source>
        <dbReference type="ARBA" id="ARBA00023034"/>
    </source>
</evidence>
<organism evidence="7 8">
    <name type="scientific">Megalops atlanticus</name>
    <name type="common">Tarpon</name>
    <name type="synonym">Clupea gigantea</name>
    <dbReference type="NCBI Taxonomy" id="7932"/>
    <lineage>
        <taxon>Eukaryota</taxon>
        <taxon>Metazoa</taxon>
        <taxon>Chordata</taxon>
        <taxon>Craniata</taxon>
        <taxon>Vertebrata</taxon>
        <taxon>Euteleostomi</taxon>
        <taxon>Actinopterygii</taxon>
        <taxon>Neopterygii</taxon>
        <taxon>Teleostei</taxon>
        <taxon>Elopiformes</taxon>
        <taxon>Megalopidae</taxon>
        <taxon>Megalops</taxon>
    </lineage>
</organism>
<comment type="subcellular location">
    <subcellularLocation>
        <location evidence="1">Endomembrane system</location>
    </subcellularLocation>
    <subcellularLocation>
        <location evidence="2">Golgi apparatus</location>
    </subcellularLocation>
</comment>
<evidence type="ECO:0000313" key="7">
    <source>
        <dbReference type="EMBL" id="KAG7469818.1"/>
    </source>
</evidence>
<gene>
    <name evidence="7" type="ORF">MATL_G00132830</name>
</gene>
<dbReference type="AlphaFoldDB" id="A0A9D3TAM7"/>
<dbReference type="InterPro" id="IPR029207">
    <property type="entry name" value="FAM198"/>
</dbReference>
<feature type="compositionally biased region" description="Polar residues" evidence="6">
    <location>
        <begin position="195"/>
        <end position="209"/>
    </location>
</feature>
<comment type="caution">
    <text evidence="7">The sequence shown here is derived from an EMBL/GenBank/DDBJ whole genome shotgun (WGS) entry which is preliminary data.</text>
</comment>
<evidence type="ECO:0000256" key="1">
    <source>
        <dbReference type="ARBA" id="ARBA00004308"/>
    </source>
</evidence>
<keyword evidence="4" id="KW-0333">Golgi apparatus</keyword>
<accession>A0A9D3TAM7</accession>
<protein>
    <recommendedName>
        <fullName evidence="9">Golgi associated kinase 1A</fullName>
    </recommendedName>
</protein>
<proteinExistence type="inferred from homology"/>
<feature type="region of interest" description="Disordered" evidence="6">
    <location>
        <begin position="38"/>
        <end position="304"/>
    </location>
</feature>
<dbReference type="OrthoDB" id="10011371at2759"/>
<dbReference type="PANTHER" id="PTHR15905">
    <property type="entry name" value="GOLGI-ASSOCIATED KINASE 1B-RELATED"/>
    <property type="match status" value="1"/>
</dbReference>
<reference evidence="7" key="1">
    <citation type="submission" date="2021-01" db="EMBL/GenBank/DDBJ databases">
        <authorList>
            <person name="Zahm M."/>
            <person name="Roques C."/>
            <person name="Cabau C."/>
            <person name="Klopp C."/>
            <person name="Donnadieu C."/>
            <person name="Jouanno E."/>
            <person name="Lampietro C."/>
            <person name="Louis A."/>
            <person name="Herpin A."/>
            <person name="Echchiki A."/>
            <person name="Berthelot C."/>
            <person name="Parey E."/>
            <person name="Roest-Crollius H."/>
            <person name="Braasch I."/>
            <person name="Postlethwait J."/>
            <person name="Bobe J."/>
            <person name="Montfort J."/>
            <person name="Bouchez O."/>
            <person name="Begum T."/>
            <person name="Mejri S."/>
            <person name="Adams A."/>
            <person name="Chen W.-J."/>
            <person name="Guiguen Y."/>
        </authorList>
    </citation>
    <scope>NUCLEOTIDE SEQUENCE</scope>
    <source>
        <strain evidence="7">YG-15Mar2019-1</strain>
        <tissue evidence="7">Brain</tissue>
    </source>
</reference>
<feature type="compositionally biased region" description="Basic and acidic residues" evidence="6">
    <location>
        <begin position="120"/>
        <end position="129"/>
    </location>
</feature>